<accession>A0AAV0YE16</accession>
<reference evidence="2 3" key="1">
    <citation type="submission" date="2023-01" db="EMBL/GenBank/DDBJ databases">
        <authorList>
            <person name="Whitehead M."/>
        </authorList>
    </citation>
    <scope>NUCLEOTIDE SEQUENCE [LARGE SCALE GENOMIC DNA]</scope>
</reference>
<dbReference type="SUPFAM" id="SSF56219">
    <property type="entry name" value="DNase I-like"/>
    <property type="match status" value="1"/>
</dbReference>
<evidence type="ECO:0000259" key="1">
    <source>
        <dbReference type="PROSITE" id="PS50878"/>
    </source>
</evidence>
<dbReference type="PANTHER" id="PTHR19446">
    <property type="entry name" value="REVERSE TRANSCRIPTASES"/>
    <property type="match status" value="1"/>
</dbReference>
<dbReference type="CDD" id="cd01650">
    <property type="entry name" value="RT_nLTR_like"/>
    <property type="match status" value="1"/>
</dbReference>
<dbReference type="InterPro" id="IPR005135">
    <property type="entry name" value="Endo/exonuclease/phosphatase"/>
</dbReference>
<sequence>MTEPIRIIQHNLNRLRIASHQLAEVCRANKTDIALLQEPVIARGKVVGFETFRQIHSGNKAGAAIIIMNSEVQALSFEQYKTDYTVAASLGLNEHKMIVVSSYFKYSLATNVFIEQLRPILDMEARTIVGADVNGHSTLWHSPESNERGRQVEDLVEDYLLHTVNRRGTINTYDRPGMGTSNIDVTLATRNMMGQVTDWMVTDETDSDHRVISYKVAIARTRPEPGPIRYNTSKADWNKMLAYLTMNVGNVDERTADSHADGLVTLLKSAADISIPRTKPRNQNKGRQIWWSPRLTELKKTLERSRRLGQRTGEPEVYREHRNRYLSEIRRSKMAAWRALAGDLNTNPWGKAFRWAKRKGAPSNTVQGNLRRSDGSYTETIEDTAELLLNAFAPDEMDDESVEFLGPLGERVETPSLSEVRTSIWRIKPNKAPGLDGINARIIRKAWPVIGSSLTGLYSKALKESYFPTGWRRANVIVITKGWDKDPATTGAYRPISLLPVLGKALETFIIRDMETETNLNNIGEQHGFVQGKSTITAIKTMYRWTHESKSRHVMGTFLDITGAFDNVSWTPLLKQLKKIGASPRTLRITESYLHNRWAQLTLEGKKHEKKLTRGCPQGSQLGPTLWKVAMSELLSLPAEDNIKVIAYADDIALLVGAARHETVVSRTEKYLDKIKKWADTYNLSFSPLKTQVMSIKGGVKPGYTVGFGTDEMAPRIVAGGTVRYLGVVLDPREDYWCHIETLAEKSKSLYSRLRTLTSANWGVNQMTSRTIYKGVFLPRITYAAEIWSGGAKMIKSIKKLGSMQRPPLLAMTAAYRTASTNCLSVVAGVLPLDLEIEKSALQRRLAEGEITQEQLTERVDNIFTAWQERYEATDKGEWTKRMIPCVREWYFLPMPLDHNTTQLLTGHGDFRSKLFGFKLVSSPNCGCGNGSETVQHVIYRCPRTETQRQELKKVMAEEQEGWPPSNGAFLKTRRTYEALRKFAKKSLTNRTDR</sequence>
<dbReference type="Gene3D" id="3.60.10.10">
    <property type="entry name" value="Endonuclease/exonuclease/phosphatase"/>
    <property type="match status" value="1"/>
</dbReference>
<dbReference type="InterPro" id="IPR036691">
    <property type="entry name" value="Endo/exonu/phosph_ase_sf"/>
</dbReference>
<dbReference type="CDD" id="cd09077">
    <property type="entry name" value="R1-I-EN"/>
    <property type="match status" value="1"/>
</dbReference>
<comment type="caution">
    <text evidence="2">The sequence shown here is derived from an EMBL/GenBank/DDBJ whole genome shotgun (WGS) entry which is preliminary data.</text>
</comment>
<protein>
    <recommendedName>
        <fullName evidence="1">Reverse transcriptase domain-containing protein</fullName>
    </recommendedName>
</protein>
<dbReference type="Pfam" id="PF00078">
    <property type="entry name" value="RVT_1"/>
    <property type="match status" value="1"/>
</dbReference>
<feature type="domain" description="Reverse transcriptase" evidence="1">
    <location>
        <begin position="460"/>
        <end position="730"/>
    </location>
</feature>
<gene>
    <name evidence="2" type="ORF">MEUPH1_LOCUS30700</name>
</gene>
<dbReference type="SUPFAM" id="SSF56672">
    <property type="entry name" value="DNA/RNA polymerases"/>
    <property type="match status" value="1"/>
</dbReference>
<name>A0AAV0YE16_9HEMI</name>
<organism evidence="2 3">
    <name type="scientific">Macrosiphum euphorbiae</name>
    <name type="common">potato aphid</name>
    <dbReference type="NCBI Taxonomy" id="13131"/>
    <lineage>
        <taxon>Eukaryota</taxon>
        <taxon>Metazoa</taxon>
        <taxon>Ecdysozoa</taxon>
        <taxon>Arthropoda</taxon>
        <taxon>Hexapoda</taxon>
        <taxon>Insecta</taxon>
        <taxon>Pterygota</taxon>
        <taxon>Neoptera</taxon>
        <taxon>Paraneoptera</taxon>
        <taxon>Hemiptera</taxon>
        <taxon>Sternorrhyncha</taxon>
        <taxon>Aphidomorpha</taxon>
        <taxon>Aphidoidea</taxon>
        <taxon>Aphididae</taxon>
        <taxon>Macrosiphini</taxon>
        <taxon>Macrosiphum</taxon>
    </lineage>
</organism>
<dbReference type="InterPro" id="IPR043502">
    <property type="entry name" value="DNA/RNA_pol_sf"/>
</dbReference>
<dbReference type="PROSITE" id="PS50878">
    <property type="entry name" value="RT_POL"/>
    <property type="match status" value="1"/>
</dbReference>
<dbReference type="InterPro" id="IPR000477">
    <property type="entry name" value="RT_dom"/>
</dbReference>
<dbReference type="GO" id="GO:0003824">
    <property type="term" value="F:catalytic activity"/>
    <property type="evidence" value="ECO:0007669"/>
    <property type="project" value="InterPro"/>
</dbReference>
<keyword evidence="3" id="KW-1185">Reference proteome</keyword>
<dbReference type="GO" id="GO:0071897">
    <property type="term" value="P:DNA biosynthetic process"/>
    <property type="evidence" value="ECO:0007669"/>
    <property type="project" value="UniProtKB-ARBA"/>
</dbReference>
<dbReference type="AlphaFoldDB" id="A0AAV0YE16"/>
<evidence type="ECO:0000313" key="2">
    <source>
        <dbReference type="EMBL" id="CAI6377441.1"/>
    </source>
</evidence>
<dbReference type="EMBL" id="CARXXK010001750">
    <property type="protein sequence ID" value="CAI6377441.1"/>
    <property type="molecule type" value="Genomic_DNA"/>
</dbReference>
<evidence type="ECO:0000313" key="3">
    <source>
        <dbReference type="Proteomes" id="UP001160148"/>
    </source>
</evidence>
<dbReference type="Proteomes" id="UP001160148">
    <property type="component" value="Unassembled WGS sequence"/>
</dbReference>
<dbReference type="Pfam" id="PF14529">
    <property type="entry name" value="Exo_endo_phos_2"/>
    <property type="match status" value="1"/>
</dbReference>
<proteinExistence type="predicted"/>